<dbReference type="Proteomes" id="UP001454036">
    <property type="component" value="Unassembled WGS sequence"/>
</dbReference>
<reference evidence="1 2" key="1">
    <citation type="submission" date="2024-01" db="EMBL/GenBank/DDBJ databases">
        <title>The complete chloroplast genome sequence of Lithospermum erythrorhizon: insights into the phylogenetic relationship among Boraginaceae species and the maternal lineages of purple gromwells.</title>
        <authorList>
            <person name="Okada T."/>
            <person name="Watanabe K."/>
        </authorList>
    </citation>
    <scope>NUCLEOTIDE SEQUENCE [LARGE SCALE GENOMIC DNA]</scope>
</reference>
<dbReference type="EMBL" id="BAABME010028298">
    <property type="protein sequence ID" value="GAA0178056.1"/>
    <property type="molecule type" value="Genomic_DNA"/>
</dbReference>
<dbReference type="PANTHER" id="PTHR37379">
    <property type="entry name" value="OS01G0220500 PROTEIN"/>
    <property type="match status" value="1"/>
</dbReference>
<keyword evidence="2" id="KW-1185">Reference proteome</keyword>
<organism evidence="1 2">
    <name type="scientific">Lithospermum erythrorhizon</name>
    <name type="common">Purple gromwell</name>
    <name type="synonym">Lithospermum officinale var. erythrorhizon</name>
    <dbReference type="NCBI Taxonomy" id="34254"/>
    <lineage>
        <taxon>Eukaryota</taxon>
        <taxon>Viridiplantae</taxon>
        <taxon>Streptophyta</taxon>
        <taxon>Embryophyta</taxon>
        <taxon>Tracheophyta</taxon>
        <taxon>Spermatophyta</taxon>
        <taxon>Magnoliopsida</taxon>
        <taxon>eudicotyledons</taxon>
        <taxon>Gunneridae</taxon>
        <taxon>Pentapetalae</taxon>
        <taxon>asterids</taxon>
        <taxon>lamiids</taxon>
        <taxon>Boraginales</taxon>
        <taxon>Boraginaceae</taxon>
        <taxon>Boraginoideae</taxon>
        <taxon>Lithospermeae</taxon>
        <taxon>Lithospermum</taxon>
    </lineage>
</organism>
<evidence type="ECO:0000313" key="1">
    <source>
        <dbReference type="EMBL" id="GAA0178056.1"/>
    </source>
</evidence>
<dbReference type="AlphaFoldDB" id="A0AAV3RQJ7"/>
<comment type="caution">
    <text evidence="1">The sequence shown here is derived from an EMBL/GenBank/DDBJ whole genome shotgun (WGS) entry which is preliminary data.</text>
</comment>
<proteinExistence type="predicted"/>
<sequence>MESTRKEVYFVFLNYDPEYARLQSNRTKKGTHKLDLYLTKKHDDLLKNNLEPGSYKKKFSLAIVDAFPVEISDYQADVLRSIKEVRLVEKNQELA</sequence>
<dbReference type="PANTHER" id="PTHR37379:SF1">
    <property type="entry name" value="OS01G0220500 PROTEIN"/>
    <property type="match status" value="1"/>
</dbReference>
<evidence type="ECO:0008006" key="3">
    <source>
        <dbReference type="Google" id="ProtNLM"/>
    </source>
</evidence>
<name>A0AAV3RQJ7_LITER</name>
<evidence type="ECO:0000313" key="2">
    <source>
        <dbReference type="Proteomes" id="UP001454036"/>
    </source>
</evidence>
<accession>A0AAV3RQJ7</accession>
<protein>
    <recommendedName>
        <fullName evidence="3">Inhibitor I9 domain-containing protein</fullName>
    </recommendedName>
</protein>
<gene>
    <name evidence="1" type="ORF">LIER_42162</name>
</gene>